<accession>K2MXC5</accession>
<proteinExistence type="predicted"/>
<comment type="caution">
    <text evidence="1">The sequence shown here is derived from an EMBL/GenBank/DDBJ whole genome shotgun (WGS) entry which is preliminary data.</text>
</comment>
<evidence type="ECO:0000313" key="1">
    <source>
        <dbReference type="EMBL" id="EKF31760.1"/>
    </source>
</evidence>
<reference evidence="1 2" key="1">
    <citation type="journal article" date="2012" name="BMC Genomics">
        <title>Comparative genomic analysis of human infective Trypanosoma cruzi lineages with the bat-restricted subspecies T. cruzi marinkellei.</title>
        <authorList>
            <person name="Franzen O."/>
            <person name="Talavera-Lopez C."/>
            <person name="Ochaya S."/>
            <person name="Butler C.E."/>
            <person name="Messenger L.A."/>
            <person name="Lewis M.D."/>
            <person name="Llewellyn M.S."/>
            <person name="Marinkelle C.J."/>
            <person name="Tyler K.M."/>
            <person name="Miles M.A."/>
            <person name="Andersson B."/>
        </authorList>
    </citation>
    <scope>NUCLEOTIDE SEQUENCE [LARGE SCALE GENOMIC DNA]</scope>
    <source>
        <strain evidence="1 2">B7</strain>
    </source>
</reference>
<dbReference type="OrthoDB" id="249020at2759"/>
<evidence type="ECO:0008006" key="3">
    <source>
        <dbReference type="Google" id="ProtNLM"/>
    </source>
</evidence>
<organism evidence="1 2">
    <name type="scientific">Trypanosoma cruzi marinkellei</name>
    <dbReference type="NCBI Taxonomy" id="85056"/>
    <lineage>
        <taxon>Eukaryota</taxon>
        <taxon>Discoba</taxon>
        <taxon>Euglenozoa</taxon>
        <taxon>Kinetoplastea</taxon>
        <taxon>Metakinetoplastina</taxon>
        <taxon>Trypanosomatida</taxon>
        <taxon>Trypanosomatidae</taxon>
        <taxon>Trypanosoma</taxon>
        <taxon>Schizotrypanum</taxon>
    </lineage>
</organism>
<dbReference type="AlphaFoldDB" id="K2MXC5"/>
<dbReference type="EMBL" id="AHKC01010635">
    <property type="protein sequence ID" value="EKF31760.1"/>
    <property type="molecule type" value="Genomic_DNA"/>
</dbReference>
<gene>
    <name evidence="1" type="ORF">MOQ_004404</name>
</gene>
<keyword evidence="2" id="KW-1185">Reference proteome</keyword>
<evidence type="ECO:0000313" key="2">
    <source>
        <dbReference type="Proteomes" id="UP000007350"/>
    </source>
</evidence>
<dbReference type="Proteomes" id="UP000007350">
    <property type="component" value="Unassembled WGS sequence"/>
</dbReference>
<name>K2MXC5_TRYCR</name>
<sequence>MDGNLEELQDRLNEAEERVKRMTHLMLRAVWQYVTQQHLSPTVTKGSSVATAAGEASRLKVAVSHQHHALRPRKGGDSAMVQHVKSASGRVDQARLSRELYRKAFGEARQQTELGIVSAKNLEEDSGGDAIPSVALLLLQSSRERAIMSVFLLRLRLAAHRRRFLHEECELRYAYYRLRRVLRAWYYFARDLKSSRQRLLCDVLAHWVNFVERRRQTQECLHRFLVGLSRRRHAFEGVRRMKLQQYFLRWRQRLDVRRTLGCMEERAAEMRRRHKYVEVGSVTQPTGVFAIKDRVFSHWKKKTEYRLDNRLAEWISKRFVMRRVWKELVARCLSSRQQHTEYSFVSDYGPPTVYVDSQMAEKFMELKAQCAQQIARGRLRKIAFIQWRAKYRNRLSDRFFVFRRRVRVMETWVQALRRRKVNWFVITACWYRWRERLYLRLQYLEAQCWRRKRLQRNALLLWRNNAACRLFYRQQALHSCCFKWWQRAKLKWARRRLAAGTKRRVIFGWRDVAVREKEQRTMTCVAETLRELVLLLGCFRRWKERYEHACRARLSQSILSELRREKQRARLFQRWKRLTFWSHAVCKDPSLSS</sequence>
<protein>
    <recommendedName>
        <fullName evidence="3">Sfi1 spindle body domain-containing protein</fullName>
    </recommendedName>
</protein>